<evidence type="ECO:0000256" key="3">
    <source>
        <dbReference type="SAM" id="MobiDB-lite"/>
    </source>
</evidence>
<dbReference type="Gene3D" id="1.10.1280.10">
    <property type="entry name" value="Di-copper center containing domain from catechol oxidase"/>
    <property type="match status" value="1"/>
</dbReference>
<dbReference type="OrthoDB" id="2874181at2"/>
<gene>
    <name evidence="6" type="ORF">DN068_06835</name>
</gene>
<dbReference type="PANTHER" id="PTHR11474">
    <property type="entry name" value="TYROSINASE FAMILY MEMBER"/>
    <property type="match status" value="1"/>
</dbReference>
<dbReference type="SUPFAM" id="SSF48056">
    <property type="entry name" value="Di-copper centre-containing domain"/>
    <property type="match status" value="1"/>
</dbReference>
<sequence length="602" mass="66949">MKKTLRVRRSLQDIYNDFKNGKPEELEKLMVAWQFIKALPADDPNSFMTLGGYHGEPFVGRGAYDGGYWGGYCNHGNVLFPTWHRVYLFKLEKALQSVPGCESVMLPYWDQTYKITRPDGTLEFLGVPPILTDEYFTFSTGATIPNPLRSFTLPVALQDFVEVQSYSKPKGYETVRYPLSGLVGRPTDRAAAELNNSAYFIPGTNTIDVKLTTKLLNDNVRGWLNGSLEIPDGFDPNNPMTPVGKFRGGVYDGYKQTLDAPCYTVFSNNTSRNEWNNVKYNNVVAQSLESPHGSIHLSVGGINMPGQDANTTSPNPNVPANSNGDMGENETAGLDPIFFFHHCNVDRIFWMWQVKHKSTGKLDLKVPGYSGNRYPGTDNSGDGQQPPVGYEPTEELTMDSPLFPFKMKENGEERYYRSSDAFDIEDQLGFTYDNLSLDNTDQPASKLKTANLEGAKPEEHKSDKVLRISGINRAKIDGSFVLSAYATIDGVRHFLGSEPVLSRWRVVACRNCMTHLEVSASFTLYQFTEDEIDRALFDVQINGRSGNETEFAKFTVANQANANRLLSARKEPGGPMLEAMAFKASPAAPAVIHSGAFNLQIS</sequence>
<evidence type="ECO:0000313" key="6">
    <source>
        <dbReference type="EMBL" id="PZF73705.1"/>
    </source>
</evidence>
<dbReference type="PROSITE" id="PS00497">
    <property type="entry name" value="TYROSINASE_1"/>
    <property type="match status" value="1"/>
</dbReference>
<keyword evidence="1" id="KW-0479">Metal-binding</keyword>
<keyword evidence="2" id="KW-0186">Copper</keyword>
<protein>
    <submittedName>
        <fullName evidence="6">Tyrosinase family protein</fullName>
    </submittedName>
</protein>
<dbReference type="AlphaFoldDB" id="A0A2W2AE15"/>
<dbReference type="Proteomes" id="UP000248745">
    <property type="component" value="Unassembled WGS sequence"/>
</dbReference>
<keyword evidence="7" id="KW-1185">Reference proteome</keyword>
<dbReference type="PROSITE" id="PS00498">
    <property type="entry name" value="TYROSINASE_2"/>
    <property type="match status" value="1"/>
</dbReference>
<dbReference type="InterPro" id="IPR002227">
    <property type="entry name" value="Tyrosinase_Cu-bd"/>
</dbReference>
<feature type="region of interest" description="Disordered" evidence="3">
    <location>
        <begin position="373"/>
        <end position="396"/>
    </location>
</feature>
<accession>A0A2W2AE15</accession>
<evidence type="ECO:0000256" key="2">
    <source>
        <dbReference type="ARBA" id="ARBA00023008"/>
    </source>
</evidence>
<evidence type="ECO:0000259" key="4">
    <source>
        <dbReference type="PROSITE" id="PS00497"/>
    </source>
</evidence>
<dbReference type="PRINTS" id="PR00092">
    <property type="entry name" value="TYROSINASE"/>
</dbReference>
<dbReference type="GO" id="GO:0046872">
    <property type="term" value="F:metal ion binding"/>
    <property type="evidence" value="ECO:0007669"/>
    <property type="project" value="UniProtKB-KW"/>
</dbReference>
<feature type="domain" description="Tyrosinase copper-binding" evidence="5">
    <location>
        <begin position="335"/>
        <end position="346"/>
    </location>
</feature>
<dbReference type="InterPro" id="IPR050316">
    <property type="entry name" value="Tyrosinase/Hemocyanin"/>
</dbReference>
<dbReference type="GO" id="GO:0016491">
    <property type="term" value="F:oxidoreductase activity"/>
    <property type="evidence" value="ECO:0007669"/>
    <property type="project" value="InterPro"/>
</dbReference>
<name>A0A2W2AE15_9BACT</name>
<dbReference type="RefSeq" id="WP_110998155.1">
    <property type="nucleotide sequence ID" value="NZ_QKTW01000010.1"/>
</dbReference>
<dbReference type="EMBL" id="QKTW01000010">
    <property type="protein sequence ID" value="PZF73705.1"/>
    <property type="molecule type" value="Genomic_DNA"/>
</dbReference>
<organism evidence="6 7">
    <name type="scientific">Taibaiella soli</name>
    <dbReference type="NCBI Taxonomy" id="1649169"/>
    <lineage>
        <taxon>Bacteria</taxon>
        <taxon>Pseudomonadati</taxon>
        <taxon>Bacteroidota</taxon>
        <taxon>Chitinophagia</taxon>
        <taxon>Chitinophagales</taxon>
        <taxon>Chitinophagaceae</taxon>
        <taxon>Taibaiella</taxon>
    </lineage>
</organism>
<evidence type="ECO:0000256" key="1">
    <source>
        <dbReference type="ARBA" id="ARBA00022723"/>
    </source>
</evidence>
<evidence type="ECO:0000313" key="7">
    <source>
        <dbReference type="Proteomes" id="UP000248745"/>
    </source>
</evidence>
<dbReference type="PANTHER" id="PTHR11474:SF76">
    <property type="entry name" value="SHKT DOMAIN-CONTAINING PROTEIN"/>
    <property type="match status" value="1"/>
</dbReference>
<dbReference type="Pfam" id="PF00264">
    <property type="entry name" value="Tyrosinase"/>
    <property type="match status" value="1"/>
</dbReference>
<dbReference type="InterPro" id="IPR008922">
    <property type="entry name" value="Di-copper_centre_dom_sf"/>
</dbReference>
<proteinExistence type="predicted"/>
<feature type="domain" description="Tyrosinase copper-binding" evidence="4">
    <location>
        <begin position="75"/>
        <end position="92"/>
    </location>
</feature>
<reference evidence="6 7" key="1">
    <citation type="submission" date="2018-06" db="EMBL/GenBank/DDBJ databases">
        <title>Mucibacter soli gen. nov., sp. nov., a new member of the family Chitinophagaceae producing mucin.</title>
        <authorList>
            <person name="Kim M.-K."/>
            <person name="Park S."/>
            <person name="Kim T.-S."/>
            <person name="Joung Y."/>
            <person name="Han J.-H."/>
            <person name="Kim S.B."/>
        </authorList>
    </citation>
    <scope>NUCLEOTIDE SEQUENCE [LARGE SCALE GENOMIC DNA]</scope>
    <source>
        <strain evidence="6 7">R1-15</strain>
    </source>
</reference>
<comment type="caution">
    <text evidence="6">The sequence shown here is derived from an EMBL/GenBank/DDBJ whole genome shotgun (WGS) entry which is preliminary data.</text>
</comment>
<evidence type="ECO:0000259" key="5">
    <source>
        <dbReference type="PROSITE" id="PS00498"/>
    </source>
</evidence>